<dbReference type="GO" id="GO:0043161">
    <property type="term" value="P:proteasome-mediated ubiquitin-dependent protein catabolic process"/>
    <property type="evidence" value="ECO:0007669"/>
    <property type="project" value="TreeGrafter"/>
</dbReference>
<dbReference type="InterPro" id="IPR001680">
    <property type="entry name" value="WD40_rpt"/>
</dbReference>
<dbReference type="Gene3D" id="2.130.10.10">
    <property type="entry name" value="YVTN repeat-like/Quinoprotein amine dehydrogenase"/>
    <property type="match status" value="1"/>
</dbReference>
<name>A0A0R3RY45_9BILA</name>
<dbReference type="PANTHER" id="PTHR19847:SF7">
    <property type="entry name" value="DDB1- AND CUL4-ASSOCIATED FACTOR 11"/>
    <property type="match status" value="1"/>
</dbReference>
<organism evidence="1 2">
    <name type="scientific">Elaeophora elaphi</name>
    <dbReference type="NCBI Taxonomy" id="1147741"/>
    <lineage>
        <taxon>Eukaryota</taxon>
        <taxon>Metazoa</taxon>
        <taxon>Ecdysozoa</taxon>
        <taxon>Nematoda</taxon>
        <taxon>Chromadorea</taxon>
        <taxon>Rhabditida</taxon>
        <taxon>Spirurina</taxon>
        <taxon>Spiruromorpha</taxon>
        <taxon>Filarioidea</taxon>
        <taxon>Onchocercidae</taxon>
        <taxon>Elaeophora</taxon>
    </lineage>
</organism>
<dbReference type="GO" id="GO:0080008">
    <property type="term" value="C:Cul4-RING E3 ubiquitin ligase complex"/>
    <property type="evidence" value="ECO:0007669"/>
    <property type="project" value="TreeGrafter"/>
</dbReference>
<accession>A0A0R3RY45</accession>
<dbReference type="InterPro" id="IPR051859">
    <property type="entry name" value="DCAF"/>
</dbReference>
<dbReference type="InterPro" id="IPR015943">
    <property type="entry name" value="WD40/YVTN_repeat-like_dom_sf"/>
</dbReference>
<dbReference type="AlphaFoldDB" id="A0A0R3RY45"/>
<dbReference type="SMART" id="SM00320">
    <property type="entry name" value="WD40"/>
    <property type="match status" value="2"/>
</dbReference>
<dbReference type="InterPro" id="IPR036322">
    <property type="entry name" value="WD40_repeat_dom_sf"/>
</dbReference>
<protein>
    <submittedName>
        <fullName evidence="2">WD_REPEATS_REGION domain-containing protein</fullName>
    </submittedName>
</protein>
<keyword evidence="1" id="KW-1185">Reference proteome</keyword>
<reference evidence="2" key="1">
    <citation type="submission" date="2017-02" db="UniProtKB">
        <authorList>
            <consortium name="WormBaseParasite"/>
        </authorList>
    </citation>
    <scope>IDENTIFICATION</scope>
</reference>
<dbReference type="SUPFAM" id="SSF50978">
    <property type="entry name" value="WD40 repeat-like"/>
    <property type="match status" value="1"/>
</dbReference>
<evidence type="ECO:0000313" key="2">
    <source>
        <dbReference type="WBParaSite" id="EEL_0000718601-mRNA-1"/>
    </source>
</evidence>
<dbReference type="Proteomes" id="UP000050640">
    <property type="component" value="Unplaced"/>
</dbReference>
<dbReference type="WBParaSite" id="EEL_0000718601-mRNA-1">
    <property type="protein sequence ID" value="EEL_0000718601-mRNA-1"/>
    <property type="gene ID" value="EEL_0000718601"/>
</dbReference>
<evidence type="ECO:0000313" key="1">
    <source>
        <dbReference type="Proteomes" id="UP000050640"/>
    </source>
</evidence>
<dbReference type="STRING" id="1147741.A0A0R3RY45"/>
<sequence length="187" mass="21188">MDDQYLIVGRAGGRISIVGIQEPTHYSFKGHENDIKAICCSKANPNIFYSGCTEGLCKMWDYRTSNSCGTLAASATNGFAIINIDSDSYDRYIVTTSGGVKFDIWDVRRFSERANLSAVFWQVKFSPQRTGHRYVYYGGNVGRISIFDILTGRIAREFNKSYREVYDCSWHPDENEIVTVSVRSLIE</sequence>
<dbReference type="Pfam" id="PF00400">
    <property type="entry name" value="WD40"/>
    <property type="match status" value="1"/>
</dbReference>
<dbReference type="PANTHER" id="PTHR19847">
    <property type="entry name" value="DDB1- AND CUL4-ASSOCIATED FACTOR 11"/>
    <property type="match status" value="1"/>
</dbReference>
<proteinExistence type="predicted"/>